<comment type="similarity">
    <text evidence="1">Belongs to the universal stress protein A family.</text>
</comment>
<protein>
    <submittedName>
        <fullName evidence="3">Universal stress protein</fullName>
    </submittedName>
</protein>
<sequence>MNHILIPTDFSTSSLHAITYALDFFRGETCSFHLLHVQKTSEYQTGNLMSSDASASIQDSIIQEDSDKLTSLIHTLSAKYPHQSYHFIPEIEYDPFTDAINQIIIAKNIDLIVMGTNGVSGFKEVIFGSNTVNVIRNTSCPVLIVPKGYIFESIQNVLYTVDNSNNCPTHLLSPLKTILQNHAAHLKILNIKNEEHIKNEETNTKKQLESFFSNIPQSYHPIVNVSTKEAINSFIQIMNIDLNAMFIKKETLIERYITGSKNINISYKTIVPLLVIHEDIQ</sequence>
<feature type="domain" description="UspA" evidence="2">
    <location>
        <begin position="2"/>
        <end position="146"/>
    </location>
</feature>
<evidence type="ECO:0000256" key="1">
    <source>
        <dbReference type="ARBA" id="ARBA00008791"/>
    </source>
</evidence>
<name>A0ABW5N5N3_9FLAO</name>
<organism evidence="3 4">
    <name type="scientific">Aquimarina hainanensis</name>
    <dbReference type="NCBI Taxonomy" id="1578017"/>
    <lineage>
        <taxon>Bacteria</taxon>
        <taxon>Pseudomonadati</taxon>
        <taxon>Bacteroidota</taxon>
        <taxon>Flavobacteriia</taxon>
        <taxon>Flavobacteriales</taxon>
        <taxon>Flavobacteriaceae</taxon>
        <taxon>Aquimarina</taxon>
    </lineage>
</organism>
<reference evidence="4" key="1">
    <citation type="journal article" date="2019" name="Int. J. Syst. Evol. Microbiol.">
        <title>The Global Catalogue of Microorganisms (GCM) 10K type strain sequencing project: providing services to taxonomists for standard genome sequencing and annotation.</title>
        <authorList>
            <consortium name="The Broad Institute Genomics Platform"/>
            <consortium name="The Broad Institute Genome Sequencing Center for Infectious Disease"/>
            <person name="Wu L."/>
            <person name="Ma J."/>
        </authorList>
    </citation>
    <scope>NUCLEOTIDE SEQUENCE [LARGE SCALE GENOMIC DNA]</scope>
    <source>
        <strain evidence="4">KCTC 42423</strain>
    </source>
</reference>
<comment type="caution">
    <text evidence="3">The sequence shown here is derived from an EMBL/GenBank/DDBJ whole genome shotgun (WGS) entry which is preliminary data.</text>
</comment>
<dbReference type="PANTHER" id="PTHR46268">
    <property type="entry name" value="STRESS RESPONSE PROTEIN NHAX"/>
    <property type="match status" value="1"/>
</dbReference>
<dbReference type="EMBL" id="JBHULX010000001">
    <property type="protein sequence ID" value="MFD2589508.1"/>
    <property type="molecule type" value="Genomic_DNA"/>
</dbReference>
<dbReference type="PRINTS" id="PR01438">
    <property type="entry name" value="UNVRSLSTRESS"/>
</dbReference>
<dbReference type="InterPro" id="IPR006016">
    <property type="entry name" value="UspA"/>
</dbReference>
<evidence type="ECO:0000313" key="4">
    <source>
        <dbReference type="Proteomes" id="UP001597459"/>
    </source>
</evidence>
<accession>A0ABW5N5N3</accession>
<dbReference type="CDD" id="cd00293">
    <property type="entry name" value="USP-like"/>
    <property type="match status" value="1"/>
</dbReference>
<gene>
    <name evidence="3" type="ORF">ACFSTE_01605</name>
</gene>
<dbReference type="Gene3D" id="3.40.50.12370">
    <property type="match status" value="1"/>
</dbReference>
<dbReference type="InterPro" id="IPR006015">
    <property type="entry name" value="Universal_stress_UspA"/>
</dbReference>
<proteinExistence type="inferred from homology"/>
<dbReference type="Pfam" id="PF00582">
    <property type="entry name" value="Usp"/>
    <property type="match status" value="1"/>
</dbReference>
<dbReference type="SUPFAM" id="SSF52402">
    <property type="entry name" value="Adenine nucleotide alpha hydrolases-like"/>
    <property type="match status" value="2"/>
</dbReference>
<evidence type="ECO:0000259" key="2">
    <source>
        <dbReference type="Pfam" id="PF00582"/>
    </source>
</evidence>
<keyword evidence="4" id="KW-1185">Reference proteome</keyword>
<dbReference type="PANTHER" id="PTHR46268:SF6">
    <property type="entry name" value="UNIVERSAL STRESS PROTEIN UP12"/>
    <property type="match status" value="1"/>
</dbReference>
<dbReference type="Proteomes" id="UP001597459">
    <property type="component" value="Unassembled WGS sequence"/>
</dbReference>
<dbReference type="RefSeq" id="WP_176027880.1">
    <property type="nucleotide sequence ID" value="NZ_JBHSJV010000001.1"/>
</dbReference>
<evidence type="ECO:0000313" key="3">
    <source>
        <dbReference type="EMBL" id="MFD2589508.1"/>
    </source>
</evidence>